<keyword evidence="7" id="KW-0862">Zinc</keyword>
<evidence type="ECO:0000259" key="10">
    <source>
        <dbReference type="PROSITE" id="PS50089"/>
    </source>
</evidence>
<evidence type="ECO:0000313" key="11">
    <source>
        <dbReference type="EMBL" id="KAK0639193.1"/>
    </source>
</evidence>
<dbReference type="InterPro" id="IPR001841">
    <property type="entry name" value="Znf_RING"/>
</dbReference>
<evidence type="ECO:0000313" key="12">
    <source>
        <dbReference type="Proteomes" id="UP001174936"/>
    </source>
</evidence>
<feature type="domain" description="RING-type" evidence="10">
    <location>
        <begin position="318"/>
        <end position="359"/>
    </location>
</feature>
<dbReference type="PANTHER" id="PTHR15710:SF228">
    <property type="entry name" value="FINGER DOMAIN PROTEIN, PUTATIVE-RELATED"/>
    <property type="match status" value="1"/>
</dbReference>
<evidence type="ECO:0000256" key="5">
    <source>
        <dbReference type="ARBA" id="ARBA00022771"/>
    </source>
</evidence>
<accession>A0AA39XS26</accession>
<evidence type="ECO:0000256" key="8">
    <source>
        <dbReference type="PROSITE-ProRule" id="PRU00175"/>
    </source>
</evidence>
<keyword evidence="12" id="KW-1185">Reference proteome</keyword>
<evidence type="ECO:0000256" key="6">
    <source>
        <dbReference type="ARBA" id="ARBA00022786"/>
    </source>
</evidence>
<dbReference type="GO" id="GO:0008270">
    <property type="term" value="F:zinc ion binding"/>
    <property type="evidence" value="ECO:0007669"/>
    <property type="project" value="UniProtKB-KW"/>
</dbReference>
<feature type="compositionally biased region" description="Pro residues" evidence="9">
    <location>
        <begin position="75"/>
        <end position="86"/>
    </location>
</feature>
<comment type="caution">
    <text evidence="11">The sequence shown here is derived from an EMBL/GenBank/DDBJ whole genome shotgun (WGS) entry which is preliminary data.</text>
</comment>
<comment type="catalytic activity">
    <reaction evidence="1">
        <text>S-ubiquitinyl-[E2 ubiquitin-conjugating enzyme]-L-cysteine + [acceptor protein]-L-lysine = [E2 ubiquitin-conjugating enzyme]-L-cysteine + N(6)-ubiquitinyl-[acceptor protein]-L-lysine.</text>
        <dbReference type="EC" id="2.3.2.27"/>
    </reaction>
</comment>
<feature type="region of interest" description="Disordered" evidence="9">
    <location>
        <begin position="182"/>
        <end position="234"/>
    </location>
</feature>
<feature type="region of interest" description="Disordered" evidence="9">
    <location>
        <begin position="34"/>
        <end position="138"/>
    </location>
</feature>
<organism evidence="11 12">
    <name type="scientific">Cercophora newfieldiana</name>
    <dbReference type="NCBI Taxonomy" id="92897"/>
    <lineage>
        <taxon>Eukaryota</taxon>
        <taxon>Fungi</taxon>
        <taxon>Dikarya</taxon>
        <taxon>Ascomycota</taxon>
        <taxon>Pezizomycotina</taxon>
        <taxon>Sordariomycetes</taxon>
        <taxon>Sordariomycetidae</taxon>
        <taxon>Sordariales</taxon>
        <taxon>Lasiosphaeriaceae</taxon>
        <taxon>Cercophora</taxon>
    </lineage>
</organism>
<reference evidence="11" key="1">
    <citation type="submission" date="2023-06" db="EMBL/GenBank/DDBJ databases">
        <title>Genome-scale phylogeny and comparative genomics of the fungal order Sordariales.</title>
        <authorList>
            <consortium name="Lawrence Berkeley National Laboratory"/>
            <person name="Hensen N."/>
            <person name="Bonometti L."/>
            <person name="Westerberg I."/>
            <person name="Brannstrom I.O."/>
            <person name="Guillou S."/>
            <person name="Cros-Aarteil S."/>
            <person name="Calhoun S."/>
            <person name="Haridas S."/>
            <person name="Kuo A."/>
            <person name="Mondo S."/>
            <person name="Pangilinan J."/>
            <person name="Riley R."/>
            <person name="Labutti K."/>
            <person name="Andreopoulos B."/>
            <person name="Lipzen A."/>
            <person name="Chen C."/>
            <person name="Yanf M."/>
            <person name="Daum C."/>
            <person name="Ng V."/>
            <person name="Clum A."/>
            <person name="Steindorff A."/>
            <person name="Ohm R."/>
            <person name="Martin F."/>
            <person name="Silar P."/>
            <person name="Natvig D."/>
            <person name="Lalanne C."/>
            <person name="Gautier V."/>
            <person name="Ament-Velasquez S.L."/>
            <person name="Kruys A."/>
            <person name="Hutchinson M.I."/>
            <person name="Powell A.J."/>
            <person name="Barry K."/>
            <person name="Miller A.N."/>
            <person name="Grigoriev I.V."/>
            <person name="Debuchy R."/>
            <person name="Gladieux P."/>
            <person name="Thoren M.H."/>
            <person name="Johannesson H."/>
        </authorList>
    </citation>
    <scope>NUCLEOTIDE SEQUENCE</scope>
    <source>
        <strain evidence="11">SMH2532-1</strain>
    </source>
</reference>
<dbReference type="EMBL" id="JAULSV010000007">
    <property type="protein sequence ID" value="KAK0639193.1"/>
    <property type="molecule type" value="Genomic_DNA"/>
</dbReference>
<dbReference type="EC" id="2.3.2.27" evidence="2"/>
<dbReference type="FunFam" id="3.30.40.10:FF:000127">
    <property type="entry name" value="E3 ubiquitin-protein ligase RNF181"/>
    <property type="match status" value="1"/>
</dbReference>
<protein>
    <recommendedName>
        <fullName evidence="2">RING-type E3 ubiquitin transferase</fullName>
        <ecNumber evidence="2">2.3.2.27</ecNumber>
    </recommendedName>
</protein>
<feature type="compositionally biased region" description="Low complexity" evidence="9">
    <location>
        <begin position="107"/>
        <end position="126"/>
    </location>
</feature>
<dbReference type="InterPro" id="IPR013083">
    <property type="entry name" value="Znf_RING/FYVE/PHD"/>
</dbReference>
<dbReference type="Pfam" id="PF13639">
    <property type="entry name" value="zf-RING_2"/>
    <property type="match status" value="1"/>
</dbReference>
<dbReference type="GO" id="GO:0061630">
    <property type="term" value="F:ubiquitin protein ligase activity"/>
    <property type="evidence" value="ECO:0007669"/>
    <property type="project" value="UniProtKB-EC"/>
</dbReference>
<evidence type="ECO:0000256" key="7">
    <source>
        <dbReference type="ARBA" id="ARBA00022833"/>
    </source>
</evidence>
<dbReference type="SUPFAM" id="SSF57850">
    <property type="entry name" value="RING/U-box"/>
    <property type="match status" value="1"/>
</dbReference>
<keyword evidence="4" id="KW-0479">Metal-binding</keyword>
<dbReference type="GO" id="GO:0005737">
    <property type="term" value="C:cytoplasm"/>
    <property type="evidence" value="ECO:0007669"/>
    <property type="project" value="TreeGrafter"/>
</dbReference>
<dbReference type="PANTHER" id="PTHR15710">
    <property type="entry name" value="E3 UBIQUITIN-PROTEIN LIGASE PRAJA"/>
    <property type="match status" value="1"/>
</dbReference>
<dbReference type="CDD" id="cd16454">
    <property type="entry name" value="RING-H2_PA-TM-RING"/>
    <property type="match status" value="1"/>
</dbReference>
<evidence type="ECO:0000256" key="3">
    <source>
        <dbReference type="ARBA" id="ARBA00022679"/>
    </source>
</evidence>
<evidence type="ECO:0000256" key="2">
    <source>
        <dbReference type="ARBA" id="ARBA00012483"/>
    </source>
</evidence>
<sequence length="390" mass="41979">MSDNNDHTTAMYCHGCHHQWQQQVDAIECPACRSSSTEIVRESLQSPTRRQSLTRPQITTDNDPRHFHNRQMPESPAPAEPEPQPAPAATAADSGDQEMRDAPPANPSQNASAGTQAQPQQGQDQTHPPNAPRPEFVFMVPPPAFTFFTTIVSDTHVPPPNAAGPRGPPVAHIGMNFFFPPMPHMPHGSTPNAPPPTGTTTPGHSAETAAQENHQPQEHPQEQPQQTERPATMEMPPMGPGFLGALLSSLFNPAAFVPSGAVFGDAVYSQEALDRIISQLREQSGPGGAPPASQAAIDKLEVREIDDKMLGGETKTRCVICVDEMGAGEKASVLPCSHFFHGECVTPWLKQHNTCPVCRRSVEAEQAKVKKGAEFTESEVHHEGATAGCP</sequence>
<feature type="compositionally biased region" description="Polar residues" evidence="9">
    <location>
        <begin position="34"/>
        <end position="61"/>
    </location>
</feature>
<name>A0AA39XS26_9PEZI</name>
<dbReference type="AlphaFoldDB" id="A0AA39XS26"/>
<evidence type="ECO:0000256" key="1">
    <source>
        <dbReference type="ARBA" id="ARBA00000900"/>
    </source>
</evidence>
<keyword evidence="6" id="KW-0833">Ubl conjugation pathway</keyword>
<dbReference type="SMART" id="SM00184">
    <property type="entry name" value="RING"/>
    <property type="match status" value="1"/>
</dbReference>
<dbReference type="GO" id="GO:0016567">
    <property type="term" value="P:protein ubiquitination"/>
    <property type="evidence" value="ECO:0007669"/>
    <property type="project" value="TreeGrafter"/>
</dbReference>
<evidence type="ECO:0000256" key="9">
    <source>
        <dbReference type="SAM" id="MobiDB-lite"/>
    </source>
</evidence>
<keyword evidence="5 8" id="KW-0863">Zinc-finger</keyword>
<dbReference type="PROSITE" id="PS50089">
    <property type="entry name" value="ZF_RING_2"/>
    <property type="match status" value="1"/>
</dbReference>
<dbReference type="Gene3D" id="3.30.40.10">
    <property type="entry name" value="Zinc/RING finger domain, C3HC4 (zinc finger)"/>
    <property type="match status" value="1"/>
</dbReference>
<dbReference type="Proteomes" id="UP001174936">
    <property type="component" value="Unassembled WGS sequence"/>
</dbReference>
<proteinExistence type="predicted"/>
<evidence type="ECO:0000256" key="4">
    <source>
        <dbReference type="ARBA" id="ARBA00022723"/>
    </source>
</evidence>
<gene>
    <name evidence="11" type="ORF">B0T16DRAFT_422601</name>
</gene>
<keyword evidence="3" id="KW-0808">Transferase</keyword>